<gene>
    <name evidence="2" type="ORF">J3P46_26480</name>
</gene>
<dbReference type="AlphaFoldDB" id="A0AAJ4T531"/>
<evidence type="ECO:0000259" key="1">
    <source>
        <dbReference type="Pfam" id="PF00583"/>
    </source>
</evidence>
<dbReference type="InterPro" id="IPR052523">
    <property type="entry name" value="Trichothecene_AcTrans"/>
</dbReference>
<dbReference type="EMBL" id="CP071520">
    <property type="protein sequence ID" value="QSX96125.1"/>
    <property type="molecule type" value="Genomic_DNA"/>
</dbReference>
<dbReference type="PANTHER" id="PTHR42791:SF1">
    <property type="entry name" value="N-ACETYLTRANSFERASE DOMAIN-CONTAINING PROTEIN"/>
    <property type="match status" value="1"/>
</dbReference>
<reference evidence="2 3" key="1">
    <citation type="submission" date="2021-03" db="EMBL/GenBank/DDBJ databases">
        <title>Draft genome sequence of Janthinobacterium sp. strain PLB02 isolated from infected primmorphs (Lubomirskia baicalensis).</title>
        <authorList>
            <person name="Chernogor L.I."/>
            <person name="Belikov S.I."/>
            <person name="Petrushin I.S."/>
        </authorList>
    </citation>
    <scope>NUCLEOTIDE SEQUENCE [LARGE SCALE GENOMIC DNA]</scope>
    <source>
        <strain evidence="2 3">PLB02</strain>
    </source>
</reference>
<dbReference type="RefSeq" id="WP_151097170.1">
    <property type="nucleotide sequence ID" value="NZ_CP071520.1"/>
</dbReference>
<dbReference type="InterPro" id="IPR000182">
    <property type="entry name" value="GNAT_dom"/>
</dbReference>
<protein>
    <submittedName>
        <fullName evidence="2">GNAT family N-acetyltransferase</fullName>
    </submittedName>
</protein>
<dbReference type="Pfam" id="PF00583">
    <property type="entry name" value="Acetyltransf_1"/>
    <property type="match status" value="1"/>
</dbReference>
<evidence type="ECO:0000313" key="3">
    <source>
        <dbReference type="Proteomes" id="UP000662821"/>
    </source>
</evidence>
<feature type="domain" description="N-acetyltransferase" evidence="1">
    <location>
        <begin position="130"/>
        <end position="184"/>
    </location>
</feature>
<dbReference type="InterPro" id="IPR016181">
    <property type="entry name" value="Acyl_CoA_acyltransferase"/>
</dbReference>
<dbReference type="PANTHER" id="PTHR42791">
    <property type="entry name" value="GNAT FAMILY ACETYLTRANSFERASE"/>
    <property type="match status" value="1"/>
</dbReference>
<dbReference type="GO" id="GO:0016747">
    <property type="term" value="F:acyltransferase activity, transferring groups other than amino-acyl groups"/>
    <property type="evidence" value="ECO:0007669"/>
    <property type="project" value="InterPro"/>
</dbReference>
<sequence>MSSPSSIAVSHAESSRTARSLAAALTGDPFYRTVTVACGDDETARLAMLEAYFALALEEGRQAGRVDLADDAGNGAAIWTTDTPAAQRQAAYGQREAALRALLGEQGFAHFTAIVANMEHALAQHGLQDAWYLSIAGIAPAAQGQGLGASVLAPGLAAVDAARAACFLETYNERSLPFYARLGFVAAGRYAEAVTGCDYWLMVRAPRAA</sequence>
<organism evidence="2 3">
    <name type="scientific">Janthinobacterium lividum</name>
    <dbReference type="NCBI Taxonomy" id="29581"/>
    <lineage>
        <taxon>Bacteria</taxon>
        <taxon>Pseudomonadati</taxon>
        <taxon>Pseudomonadota</taxon>
        <taxon>Betaproteobacteria</taxon>
        <taxon>Burkholderiales</taxon>
        <taxon>Oxalobacteraceae</taxon>
        <taxon>Janthinobacterium</taxon>
    </lineage>
</organism>
<dbReference type="Proteomes" id="UP000662821">
    <property type="component" value="Chromosome"/>
</dbReference>
<accession>A0AAJ4T531</accession>
<proteinExistence type="predicted"/>
<dbReference type="SUPFAM" id="SSF55729">
    <property type="entry name" value="Acyl-CoA N-acyltransferases (Nat)"/>
    <property type="match status" value="1"/>
</dbReference>
<evidence type="ECO:0000313" key="2">
    <source>
        <dbReference type="EMBL" id="QSX96125.1"/>
    </source>
</evidence>
<name>A0AAJ4T531_9BURK</name>
<dbReference type="Gene3D" id="3.40.630.30">
    <property type="match status" value="1"/>
</dbReference>